<dbReference type="SUPFAM" id="SSF51011">
    <property type="entry name" value="Glycosyl hydrolase domain"/>
    <property type="match status" value="1"/>
</dbReference>
<feature type="domain" description="Glycosyl hydrolase family 31 C-terminal" evidence="4">
    <location>
        <begin position="506"/>
        <end position="596"/>
    </location>
</feature>
<dbReference type="AlphaFoldDB" id="A0A9P4QPB8"/>
<dbReference type="Gene3D" id="2.60.40.1180">
    <property type="entry name" value="Golgi alpha-mannosidase II"/>
    <property type="match status" value="2"/>
</dbReference>
<dbReference type="OrthoDB" id="1334205at2759"/>
<keyword evidence="2" id="KW-0326">Glycosidase</keyword>
<dbReference type="InterPro" id="IPR000322">
    <property type="entry name" value="Glyco_hydro_31_TIM"/>
</dbReference>
<dbReference type="PANTHER" id="PTHR43863">
    <property type="entry name" value="HYDROLASE, PUTATIVE (AFU_ORTHOLOGUE AFUA_1G03140)-RELATED"/>
    <property type="match status" value="1"/>
</dbReference>
<organism evidence="5 6">
    <name type="scientific">Polyplosphaeria fusca</name>
    <dbReference type="NCBI Taxonomy" id="682080"/>
    <lineage>
        <taxon>Eukaryota</taxon>
        <taxon>Fungi</taxon>
        <taxon>Dikarya</taxon>
        <taxon>Ascomycota</taxon>
        <taxon>Pezizomycotina</taxon>
        <taxon>Dothideomycetes</taxon>
        <taxon>Pleosporomycetidae</taxon>
        <taxon>Pleosporales</taxon>
        <taxon>Tetraplosphaeriaceae</taxon>
        <taxon>Polyplosphaeria</taxon>
    </lineage>
</organism>
<feature type="domain" description="Glycoside hydrolase family 31 TIM barrel" evidence="3">
    <location>
        <begin position="194"/>
        <end position="498"/>
    </location>
</feature>
<keyword evidence="2" id="KW-0378">Hydrolase</keyword>
<dbReference type="InterPro" id="IPR051816">
    <property type="entry name" value="Glycosyl_Hydrolase_31"/>
</dbReference>
<sequence>MEDYLFECDPIANAASIVKGSQYRFTIIDSKVIRYEWAEDGIFEDRASTFAINRNFPSPEFRVDDSEIEINIITPFLQLTYDKKPFSSNGLVVRFASKMNNWGSEWRYGETSTGNLGGTARTLDGVDGRCDMGYGIISRDGYSALDDSTSMLFDGNGFVTPRRPGDRSDGYLFHYGWDFEGAMESFYAVSGSQPHVPRWCLGNWWSRYHAYTQEEYLNLMDEFKSNAVPMSVAVIDIDWHWIKEDFVPHSGWTGYTWNSNLFPDHVKFAHDVHSRGLKITLNDHPHQGIAHHEEVYEELARVLGHDTTHRDPIQFDASSPKFLHAFFNVVHRRLENQGCDFWWIDWQQGSQSRTPGFDPLWLLNHFQFLDTKQAHSETDSIIFSRYAGPGSHRYPVGFSGDSIATWDSLRFQPEFTATASNIGYGWWSHDIGGHMPGYRDDECATRWVQYGAFSPLLRLHSTVSRWMSKEPWLYRRECESAIKDTMRLRHRLVPYIYSVNVGKGSLPLVQPLYWQYSQRGEAYRYPNQYYFGPSLVVAPVVTPRNMTTNLAKTKAWIPPQRHVDIFTGTVYDGDREIDLYRPLDCIPVLASEGSIIPLDTEQIPGNGCKNPDGFEVTVIVGKSGQFDIVEDDRDNVKRETAIKGTCKMTINFDQTAGQLDADGGGKQWKFCFLSTQIDPSLIAVGIDGSPTQDVRCYIDRFAGVASTIVEFTAEVGSGKSLSIDLGPNPQLDVLNHNNRLSDMLRDFQIGFHIKDKIWDIVDSHQPVNIKASRLLNLDLEKELSGPVAELLFADSRN</sequence>
<dbReference type="InterPro" id="IPR017853">
    <property type="entry name" value="GH"/>
</dbReference>
<evidence type="ECO:0000259" key="3">
    <source>
        <dbReference type="Pfam" id="PF01055"/>
    </source>
</evidence>
<dbReference type="GO" id="GO:0004553">
    <property type="term" value="F:hydrolase activity, hydrolyzing O-glycosyl compounds"/>
    <property type="evidence" value="ECO:0007669"/>
    <property type="project" value="InterPro"/>
</dbReference>
<dbReference type="InterPro" id="IPR013780">
    <property type="entry name" value="Glyco_hydro_b"/>
</dbReference>
<accession>A0A9P4QPB8</accession>
<comment type="similarity">
    <text evidence="1 2">Belongs to the glycosyl hydrolase 31 family.</text>
</comment>
<dbReference type="Gene3D" id="3.20.20.80">
    <property type="entry name" value="Glycosidases"/>
    <property type="match status" value="1"/>
</dbReference>
<comment type="caution">
    <text evidence="5">The sequence shown here is derived from an EMBL/GenBank/DDBJ whole genome shotgun (WGS) entry which is preliminary data.</text>
</comment>
<dbReference type="Proteomes" id="UP000799444">
    <property type="component" value="Unassembled WGS sequence"/>
</dbReference>
<dbReference type="Pfam" id="PF01055">
    <property type="entry name" value="Glyco_hydro_31_2nd"/>
    <property type="match status" value="1"/>
</dbReference>
<reference evidence="5" key="1">
    <citation type="journal article" date="2020" name="Stud. Mycol.">
        <title>101 Dothideomycetes genomes: a test case for predicting lifestyles and emergence of pathogens.</title>
        <authorList>
            <person name="Haridas S."/>
            <person name="Albert R."/>
            <person name="Binder M."/>
            <person name="Bloem J."/>
            <person name="Labutti K."/>
            <person name="Salamov A."/>
            <person name="Andreopoulos B."/>
            <person name="Baker S."/>
            <person name="Barry K."/>
            <person name="Bills G."/>
            <person name="Bluhm B."/>
            <person name="Cannon C."/>
            <person name="Castanera R."/>
            <person name="Culley D."/>
            <person name="Daum C."/>
            <person name="Ezra D."/>
            <person name="Gonzalez J."/>
            <person name="Henrissat B."/>
            <person name="Kuo A."/>
            <person name="Liang C."/>
            <person name="Lipzen A."/>
            <person name="Lutzoni F."/>
            <person name="Magnuson J."/>
            <person name="Mondo S."/>
            <person name="Nolan M."/>
            <person name="Ohm R."/>
            <person name="Pangilinan J."/>
            <person name="Park H.-J."/>
            <person name="Ramirez L."/>
            <person name="Alfaro M."/>
            <person name="Sun H."/>
            <person name="Tritt A."/>
            <person name="Yoshinaga Y."/>
            <person name="Zwiers L.-H."/>
            <person name="Turgeon B."/>
            <person name="Goodwin S."/>
            <person name="Spatafora J."/>
            <person name="Crous P."/>
            <person name="Grigoriev I."/>
        </authorList>
    </citation>
    <scope>NUCLEOTIDE SEQUENCE</scope>
    <source>
        <strain evidence="5">CBS 125425</strain>
    </source>
</reference>
<evidence type="ECO:0000313" key="6">
    <source>
        <dbReference type="Proteomes" id="UP000799444"/>
    </source>
</evidence>
<evidence type="ECO:0000313" key="5">
    <source>
        <dbReference type="EMBL" id="KAF2730194.1"/>
    </source>
</evidence>
<dbReference type="CDD" id="cd06595">
    <property type="entry name" value="GH31_u1"/>
    <property type="match status" value="1"/>
</dbReference>
<gene>
    <name evidence="5" type="ORF">EJ04DRAFT_586637</name>
</gene>
<keyword evidence="6" id="KW-1185">Reference proteome</keyword>
<evidence type="ECO:0000256" key="1">
    <source>
        <dbReference type="ARBA" id="ARBA00007806"/>
    </source>
</evidence>
<evidence type="ECO:0000259" key="4">
    <source>
        <dbReference type="Pfam" id="PF21365"/>
    </source>
</evidence>
<proteinExistence type="inferred from homology"/>
<dbReference type="GO" id="GO:0005975">
    <property type="term" value="P:carbohydrate metabolic process"/>
    <property type="evidence" value="ECO:0007669"/>
    <property type="project" value="InterPro"/>
</dbReference>
<name>A0A9P4QPB8_9PLEO</name>
<dbReference type="PANTHER" id="PTHR43863:SF2">
    <property type="entry name" value="MALTASE-GLUCOAMYLASE"/>
    <property type="match status" value="1"/>
</dbReference>
<dbReference type="Pfam" id="PF21365">
    <property type="entry name" value="Glyco_hydro_31_3rd"/>
    <property type="match status" value="1"/>
</dbReference>
<dbReference type="EMBL" id="ML996223">
    <property type="protein sequence ID" value="KAF2730194.1"/>
    <property type="molecule type" value="Genomic_DNA"/>
</dbReference>
<protein>
    <submittedName>
        <fullName evidence="5">Uncharacterized protein</fullName>
    </submittedName>
</protein>
<dbReference type="SUPFAM" id="SSF51445">
    <property type="entry name" value="(Trans)glycosidases"/>
    <property type="match status" value="1"/>
</dbReference>
<evidence type="ECO:0000256" key="2">
    <source>
        <dbReference type="RuleBase" id="RU361185"/>
    </source>
</evidence>
<dbReference type="InterPro" id="IPR048395">
    <property type="entry name" value="Glyco_hydro_31_C"/>
</dbReference>